<name>A0A561EHU4_9ACTN</name>
<dbReference type="PROSITE" id="PS00624">
    <property type="entry name" value="GMC_OXRED_2"/>
    <property type="match status" value="1"/>
</dbReference>
<comment type="similarity">
    <text evidence="1">Belongs to the GMC oxidoreductase family.</text>
</comment>
<dbReference type="GO" id="GO:0016614">
    <property type="term" value="F:oxidoreductase activity, acting on CH-OH group of donors"/>
    <property type="evidence" value="ECO:0007669"/>
    <property type="project" value="InterPro"/>
</dbReference>
<evidence type="ECO:0000259" key="5">
    <source>
        <dbReference type="PROSITE" id="PS00624"/>
    </source>
</evidence>
<feature type="domain" description="Glucose-methanol-choline oxidoreductase N-terminal" evidence="5">
    <location>
        <begin position="162"/>
        <end position="176"/>
    </location>
</feature>
<dbReference type="Pfam" id="PF05199">
    <property type="entry name" value="GMC_oxred_C"/>
    <property type="match status" value="1"/>
</dbReference>
<comment type="caution">
    <text evidence="6">The sequence shown here is derived from an EMBL/GenBank/DDBJ whole genome shotgun (WGS) entry which is preliminary data.</text>
</comment>
<reference evidence="6 7" key="1">
    <citation type="submission" date="2019-06" db="EMBL/GenBank/DDBJ databases">
        <title>Sequencing the genomes of 1000 actinobacteria strains.</title>
        <authorList>
            <person name="Klenk H.-P."/>
        </authorList>
    </citation>
    <scope>NUCLEOTIDE SEQUENCE [LARGE SCALE GENOMIC DNA]</scope>
    <source>
        <strain evidence="6 7">DSM 41649</strain>
    </source>
</reference>
<dbReference type="PANTHER" id="PTHR46056:SF12">
    <property type="entry name" value="LONG-CHAIN-ALCOHOL OXIDASE"/>
    <property type="match status" value="1"/>
</dbReference>
<gene>
    <name evidence="6" type="ORF">FB465_0057</name>
</gene>
<keyword evidence="2" id="KW-0285">Flavoprotein</keyword>
<dbReference type="AlphaFoldDB" id="A0A561EHU4"/>
<keyword evidence="7" id="KW-1185">Reference proteome</keyword>
<dbReference type="SUPFAM" id="SSF51905">
    <property type="entry name" value="FAD/NAD(P)-binding domain"/>
    <property type="match status" value="1"/>
</dbReference>
<dbReference type="InterPro" id="IPR036188">
    <property type="entry name" value="FAD/NAD-bd_sf"/>
</dbReference>
<accession>A0A561EHU4</accession>
<evidence type="ECO:0000256" key="1">
    <source>
        <dbReference type="ARBA" id="ARBA00010790"/>
    </source>
</evidence>
<dbReference type="Pfam" id="PF00732">
    <property type="entry name" value="GMC_oxred_N"/>
    <property type="match status" value="1"/>
</dbReference>
<dbReference type="Proteomes" id="UP000318416">
    <property type="component" value="Unassembled WGS sequence"/>
</dbReference>
<evidence type="ECO:0000256" key="3">
    <source>
        <dbReference type="ARBA" id="ARBA00022827"/>
    </source>
</evidence>
<keyword evidence="4" id="KW-0560">Oxidoreductase</keyword>
<dbReference type="Gene3D" id="3.30.560.10">
    <property type="entry name" value="Glucose Oxidase, domain 3"/>
    <property type="match status" value="1"/>
</dbReference>
<evidence type="ECO:0000313" key="7">
    <source>
        <dbReference type="Proteomes" id="UP000318416"/>
    </source>
</evidence>
<proteinExistence type="inferred from homology"/>
<dbReference type="InterPro" id="IPR007867">
    <property type="entry name" value="GMC_OxRtase_C"/>
</dbReference>
<dbReference type="EMBL" id="VIVR01000001">
    <property type="protein sequence ID" value="TWE15181.1"/>
    <property type="molecule type" value="Genomic_DNA"/>
</dbReference>
<dbReference type="Gene3D" id="3.50.50.60">
    <property type="entry name" value="FAD/NAD(P)-binding domain"/>
    <property type="match status" value="1"/>
</dbReference>
<dbReference type="PANTHER" id="PTHR46056">
    <property type="entry name" value="LONG-CHAIN-ALCOHOL OXIDASE"/>
    <property type="match status" value="1"/>
</dbReference>
<organism evidence="6 7">
    <name type="scientific">Kitasatospora atroaurantiaca</name>
    <dbReference type="NCBI Taxonomy" id="285545"/>
    <lineage>
        <taxon>Bacteria</taxon>
        <taxon>Bacillati</taxon>
        <taxon>Actinomycetota</taxon>
        <taxon>Actinomycetes</taxon>
        <taxon>Kitasatosporales</taxon>
        <taxon>Streptomycetaceae</taxon>
        <taxon>Kitasatospora</taxon>
    </lineage>
</organism>
<dbReference type="InterPro" id="IPR000172">
    <property type="entry name" value="GMC_OxRdtase_N"/>
</dbReference>
<evidence type="ECO:0000256" key="2">
    <source>
        <dbReference type="ARBA" id="ARBA00022630"/>
    </source>
</evidence>
<dbReference type="OrthoDB" id="9798604at2"/>
<protein>
    <submittedName>
        <fullName evidence="6">GMC oxidoreductase</fullName>
    </submittedName>
</protein>
<keyword evidence="3" id="KW-0274">FAD</keyword>
<dbReference type="GO" id="GO:0050660">
    <property type="term" value="F:flavin adenine dinucleotide binding"/>
    <property type="evidence" value="ECO:0007669"/>
    <property type="project" value="InterPro"/>
</dbReference>
<sequence>MGRRTATCEDPRSRMRAKPNSGCTGCGHQDHADVNAAKNILERTLQVATQTLDVLGENGHLTLRGAKALNWRAQPLRRNAPGCLGSCQCVVGCPTGAKQSVQLSVLPDACTAGARIITDAHVQHILTDPDRPGGPRAAGIAARRPDHTTFEILAPLVVAAAGALQTPPLLRRSGLGRHPRLGRNLAIHPATSVAGRFPAPVARGAAVLQSAGVEELHSDGILIEATAPPPGMSSFIPPGVGRELRTELENAAHLATLGAMIADRPGGLVLGSRHTLVRYTLGRRDGHRLMRAVKAMGELLLAAGAEEVLTGIAAAPRARTAAELADLLQNITPRQLHLSAFHPTGTAAMGADPQTAPVDPHGRLRGVQGVLVADASVLPSCPEVNPQLTIMATALAITEAATAST</sequence>
<evidence type="ECO:0000256" key="4">
    <source>
        <dbReference type="ARBA" id="ARBA00023002"/>
    </source>
</evidence>
<evidence type="ECO:0000313" key="6">
    <source>
        <dbReference type="EMBL" id="TWE15181.1"/>
    </source>
</evidence>